<dbReference type="PANTHER" id="PTHR21262">
    <property type="entry name" value="GUANOSINE-3',5'-BIS DIPHOSPHATE 3'-PYROPHOSPHOHYDROLASE"/>
    <property type="match status" value="1"/>
</dbReference>
<proteinExistence type="predicted"/>
<reference evidence="2 3" key="1">
    <citation type="journal article" date="2019" name="Int. J. Syst. Evol. Microbiol.">
        <title>The Global Catalogue of Microorganisms (GCM) 10K type strain sequencing project: providing services to taxonomists for standard genome sequencing and annotation.</title>
        <authorList>
            <consortium name="The Broad Institute Genomics Platform"/>
            <consortium name="The Broad Institute Genome Sequencing Center for Infectious Disease"/>
            <person name="Wu L."/>
            <person name="Ma J."/>
        </authorList>
    </citation>
    <scope>NUCLEOTIDE SEQUENCE [LARGE SCALE GENOMIC DNA]</scope>
    <source>
        <strain evidence="2 3">JCM 6833</strain>
    </source>
</reference>
<evidence type="ECO:0000259" key="1">
    <source>
        <dbReference type="SMART" id="SM00471"/>
    </source>
</evidence>
<feature type="domain" description="HD/PDEase" evidence="1">
    <location>
        <begin position="42"/>
        <end position="137"/>
    </location>
</feature>
<dbReference type="Gene3D" id="1.10.3210.10">
    <property type="entry name" value="Hypothetical protein af1432"/>
    <property type="match status" value="1"/>
</dbReference>
<dbReference type="InterPro" id="IPR003607">
    <property type="entry name" value="HD/PDEase_dom"/>
</dbReference>
<dbReference type="Proteomes" id="UP001501509">
    <property type="component" value="Unassembled WGS sequence"/>
</dbReference>
<dbReference type="SUPFAM" id="SSF109604">
    <property type="entry name" value="HD-domain/PDEase-like"/>
    <property type="match status" value="1"/>
</dbReference>
<dbReference type="Pfam" id="PF13328">
    <property type="entry name" value="HD_4"/>
    <property type="match status" value="1"/>
</dbReference>
<sequence>MDATLAPLIERLRDRFSEDELRQVERAHAAAAFWHEGQYRLSGDPYITHVVQVAILAAEAGSDHRMVCAALLHDVLQDTDMGTAELRARFGDEICYLVEELTRHSSARTEPVDERVLLLRLLDRLHNMRTLQYLPAEKQLARSVHTLERLVPVARRSCPAWVAVELETLARSRLRPGLGFLVVQAASVILPAGARRRYLNEWRAELAALPQGRRTYLAELFLALPALAWVLWRPAAVRVLAVPFRTPLRPWLLTSPLLVWLTWQAARSSLAEALMFVLTVPPVLSAAFSRLRARLGLDPGSNGCQR</sequence>
<protein>
    <recommendedName>
        <fullName evidence="1">HD/PDEase domain-containing protein</fullName>
    </recommendedName>
</protein>
<dbReference type="PANTHER" id="PTHR21262:SF31">
    <property type="entry name" value="GTP PYROPHOSPHOKINASE"/>
    <property type="match status" value="1"/>
</dbReference>
<evidence type="ECO:0000313" key="3">
    <source>
        <dbReference type="Proteomes" id="UP001501509"/>
    </source>
</evidence>
<organism evidence="2 3">
    <name type="scientific">Actinomadura fulvescens</name>
    <dbReference type="NCBI Taxonomy" id="46160"/>
    <lineage>
        <taxon>Bacteria</taxon>
        <taxon>Bacillati</taxon>
        <taxon>Actinomycetota</taxon>
        <taxon>Actinomycetes</taxon>
        <taxon>Streptosporangiales</taxon>
        <taxon>Thermomonosporaceae</taxon>
        <taxon>Actinomadura</taxon>
    </lineage>
</organism>
<dbReference type="SMART" id="SM00471">
    <property type="entry name" value="HDc"/>
    <property type="match status" value="1"/>
</dbReference>
<dbReference type="RefSeq" id="WP_344545116.1">
    <property type="nucleotide sequence ID" value="NZ_BAAATD010000007.1"/>
</dbReference>
<gene>
    <name evidence="2" type="ORF">GCM10010411_53090</name>
</gene>
<dbReference type="EMBL" id="BAAATD010000007">
    <property type="protein sequence ID" value="GAA2611890.1"/>
    <property type="molecule type" value="Genomic_DNA"/>
</dbReference>
<evidence type="ECO:0000313" key="2">
    <source>
        <dbReference type="EMBL" id="GAA2611890.1"/>
    </source>
</evidence>
<name>A0ABN3Q3L7_9ACTN</name>
<comment type="caution">
    <text evidence="2">The sequence shown here is derived from an EMBL/GenBank/DDBJ whole genome shotgun (WGS) entry which is preliminary data.</text>
</comment>
<accession>A0ABN3Q3L7</accession>
<keyword evidence="3" id="KW-1185">Reference proteome</keyword>